<proteinExistence type="predicted"/>
<dbReference type="EMBL" id="KI536925">
    <property type="protein sequence ID" value="ESR40777.1"/>
    <property type="molecule type" value="Genomic_DNA"/>
</dbReference>
<reference evidence="1 2" key="1">
    <citation type="submission" date="2013-10" db="EMBL/GenBank/DDBJ databases">
        <authorList>
            <consortium name="International Citrus Genome Consortium"/>
            <person name="Jenkins J."/>
            <person name="Schmutz J."/>
            <person name="Prochnik S."/>
            <person name="Rokhsar D."/>
            <person name="Gmitter F."/>
            <person name="Ollitrault P."/>
            <person name="Machado M."/>
            <person name="Talon M."/>
            <person name="Wincker P."/>
            <person name="Jaillon O."/>
            <person name="Morgante M."/>
        </authorList>
    </citation>
    <scope>NUCLEOTIDE SEQUENCE</scope>
    <source>
        <strain evidence="2">cv. Clemenules</strain>
    </source>
</reference>
<dbReference type="KEGG" id="cic:CICLE_v10026802mg"/>
<name>V4SJH3_CITCL</name>
<gene>
    <name evidence="1" type="ORF">CICLE_v10026802mg</name>
</gene>
<keyword evidence="2" id="KW-1185">Reference proteome</keyword>
<accession>V4SJH3</accession>
<dbReference type="InParanoid" id="V4SJH3"/>
<dbReference type="Gramene" id="ESR40777">
    <property type="protein sequence ID" value="ESR40777"/>
    <property type="gene ID" value="CICLE_v10026802mg"/>
</dbReference>
<organism evidence="1 2">
    <name type="scientific">Citrus clementina</name>
    <name type="common">Clementine</name>
    <name type="synonym">Citrus deliciosa x Citrus sinensis</name>
    <dbReference type="NCBI Taxonomy" id="85681"/>
    <lineage>
        <taxon>Eukaryota</taxon>
        <taxon>Viridiplantae</taxon>
        <taxon>Streptophyta</taxon>
        <taxon>Embryophyta</taxon>
        <taxon>Tracheophyta</taxon>
        <taxon>Spermatophyta</taxon>
        <taxon>Magnoliopsida</taxon>
        <taxon>eudicotyledons</taxon>
        <taxon>Gunneridae</taxon>
        <taxon>Pentapetalae</taxon>
        <taxon>rosids</taxon>
        <taxon>malvids</taxon>
        <taxon>Sapindales</taxon>
        <taxon>Rutaceae</taxon>
        <taxon>Aurantioideae</taxon>
        <taxon>Citrus</taxon>
    </lineage>
</organism>
<evidence type="ECO:0000313" key="2">
    <source>
        <dbReference type="Proteomes" id="UP000030687"/>
    </source>
</evidence>
<sequence length="113" mass="12359">MVAGTARDPGSRCCVPRASIETASGCWNCSRSGSCWCCCSCVATARSSDCCSCLWNPGRKPDRLLPFHFRRSSRLGQPSSSPQPIASHASRSLRLIPRSHCRHRCLSQPLLSH</sequence>
<dbReference type="Proteomes" id="UP000030687">
    <property type="component" value="Unassembled WGS sequence"/>
</dbReference>
<dbReference type="AlphaFoldDB" id="V4SJH3"/>
<protein>
    <submittedName>
        <fullName evidence="1">Uncharacterized protein</fullName>
    </submittedName>
</protein>
<evidence type="ECO:0000313" key="1">
    <source>
        <dbReference type="EMBL" id="ESR40777.1"/>
    </source>
</evidence>